<feature type="region of interest" description="Disordered" evidence="2">
    <location>
        <begin position="163"/>
        <end position="183"/>
    </location>
</feature>
<dbReference type="Pfam" id="PF13904">
    <property type="entry name" value="CCDC34"/>
    <property type="match status" value="1"/>
</dbReference>
<feature type="domain" description="Coiled-coil" evidence="3">
    <location>
        <begin position="187"/>
        <end position="336"/>
    </location>
</feature>
<dbReference type="EMBL" id="OD571453">
    <property type="protein sequence ID" value="CAD7449304.1"/>
    <property type="molecule type" value="Genomic_DNA"/>
</dbReference>
<gene>
    <name evidence="4" type="ORF">TBIB3V08_LOCUS11579</name>
</gene>
<sequence length="347" mass="40096">MPNVFRNGQRVDSTEQAVSLEPLDDSDLFILVPETGESVTRDGEGGSCNVKYTYFINSAITVEPLSDSDLFVLTSLANKVHVTGEDGTEERSNRTQDVKFINSAITVEPLNESDLLVLTPNFSDSQVVQIKRSQFFEDPSINDADSMMGTDVANSLNDQALKESDDTYDDTSWEKDSSTTGRSNAGEAAWLKWNVAKLRQDVARVNVTVREKQRSMEERIKRIEEAARKKRREEETRLLWLQKKREEEIKKQDVNKKEGRRMSGYTRRPKTDEEKEEIFKDWLLKKTLEMRDHKAKLDEESRLKEEDKIKQEEENRRAFNAWFERSKNRPKPVPAGVYNDGEEQDVF</sequence>
<keyword evidence="1" id="KW-0175">Coiled coil</keyword>
<evidence type="ECO:0000256" key="2">
    <source>
        <dbReference type="SAM" id="MobiDB-lite"/>
    </source>
</evidence>
<evidence type="ECO:0000256" key="1">
    <source>
        <dbReference type="SAM" id="Coils"/>
    </source>
</evidence>
<dbReference type="InterPro" id="IPR025259">
    <property type="entry name" value="CCDC34/181"/>
</dbReference>
<evidence type="ECO:0000313" key="4">
    <source>
        <dbReference type="EMBL" id="CAD7449304.1"/>
    </source>
</evidence>
<accession>A0A7R9F9S7</accession>
<name>A0A7R9F9S7_9NEOP</name>
<reference evidence="4" key="1">
    <citation type="submission" date="2020-11" db="EMBL/GenBank/DDBJ databases">
        <authorList>
            <person name="Tran Van P."/>
        </authorList>
    </citation>
    <scope>NUCLEOTIDE SEQUENCE</scope>
</reference>
<dbReference type="AlphaFoldDB" id="A0A7R9F9S7"/>
<organism evidence="4">
    <name type="scientific">Timema bartmani</name>
    <dbReference type="NCBI Taxonomy" id="61472"/>
    <lineage>
        <taxon>Eukaryota</taxon>
        <taxon>Metazoa</taxon>
        <taxon>Ecdysozoa</taxon>
        <taxon>Arthropoda</taxon>
        <taxon>Hexapoda</taxon>
        <taxon>Insecta</taxon>
        <taxon>Pterygota</taxon>
        <taxon>Neoptera</taxon>
        <taxon>Polyneoptera</taxon>
        <taxon>Phasmatodea</taxon>
        <taxon>Timematodea</taxon>
        <taxon>Timematoidea</taxon>
        <taxon>Timematidae</taxon>
        <taxon>Timema</taxon>
    </lineage>
</organism>
<feature type="coiled-coil region" evidence="1">
    <location>
        <begin position="206"/>
        <end position="236"/>
    </location>
</feature>
<proteinExistence type="predicted"/>
<protein>
    <recommendedName>
        <fullName evidence="3">Coiled-coil domain-containing protein</fullName>
    </recommendedName>
</protein>
<dbReference type="PANTHER" id="PTHR23247">
    <property type="entry name" value="NY-REN-41 ANTIGEN L15 -RELATED"/>
    <property type="match status" value="1"/>
</dbReference>
<dbReference type="InterPro" id="IPR045323">
    <property type="entry name" value="CCDC34"/>
</dbReference>
<dbReference type="PANTHER" id="PTHR23247:SF2">
    <property type="entry name" value="COILED-COIL DOMAIN-CONTAINING PROTEIN 34"/>
    <property type="match status" value="1"/>
</dbReference>
<evidence type="ECO:0000259" key="3">
    <source>
        <dbReference type="Pfam" id="PF13904"/>
    </source>
</evidence>
<feature type="region of interest" description="Disordered" evidence="2">
    <location>
        <begin position="320"/>
        <end position="347"/>
    </location>
</feature>